<feature type="region of interest" description="Disordered" evidence="1">
    <location>
        <begin position="236"/>
        <end position="268"/>
    </location>
</feature>
<dbReference type="PANTHER" id="PTHR11200:SF240">
    <property type="entry name" value="INOSITOL POLYPHOSPHATE 5-PHOSPHATASE C9G1.10C-RELATED"/>
    <property type="match status" value="1"/>
</dbReference>
<evidence type="ECO:0000313" key="3">
    <source>
        <dbReference type="EMBL" id="CAG8554414.1"/>
    </source>
</evidence>
<keyword evidence="4" id="KW-1185">Reference proteome</keyword>
<dbReference type="OrthoDB" id="2248459at2759"/>
<feature type="compositionally biased region" description="Low complexity" evidence="1">
    <location>
        <begin position="105"/>
        <end position="117"/>
    </location>
</feature>
<dbReference type="InterPro" id="IPR046985">
    <property type="entry name" value="IP5"/>
</dbReference>
<protein>
    <submittedName>
        <fullName evidence="3">8116_t:CDS:1</fullName>
    </submittedName>
</protein>
<feature type="compositionally biased region" description="Basic and acidic residues" evidence="1">
    <location>
        <begin position="211"/>
        <end position="222"/>
    </location>
</feature>
<feature type="region of interest" description="Disordered" evidence="1">
    <location>
        <begin position="1"/>
        <end position="89"/>
    </location>
</feature>
<name>A0A9N9FT33_9GLOM</name>
<dbReference type="SUPFAM" id="SSF50978">
    <property type="entry name" value="WD40 repeat-like"/>
    <property type="match status" value="1"/>
</dbReference>
<feature type="domain" description="Inositol polyphosphate-related phosphatase" evidence="2">
    <location>
        <begin position="755"/>
        <end position="1099"/>
    </location>
</feature>
<proteinExistence type="predicted"/>
<dbReference type="PANTHER" id="PTHR11200">
    <property type="entry name" value="INOSITOL 5-PHOSPHATASE"/>
    <property type="match status" value="1"/>
</dbReference>
<evidence type="ECO:0000313" key="4">
    <source>
        <dbReference type="Proteomes" id="UP000789572"/>
    </source>
</evidence>
<feature type="compositionally biased region" description="Basic residues" evidence="1">
    <location>
        <begin position="306"/>
        <end position="315"/>
    </location>
</feature>
<dbReference type="SUPFAM" id="SSF56219">
    <property type="entry name" value="DNase I-like"/>
    <property type="match status" value="1"/>
</dbReference>
<gene>
    <name evidence="3" type="ORF">POCULU_LOCUS5188</name>
</gene>
<dbReference type="Pfam" id="PF22669">
    <property type="entry name" value="Exo_endo_phos2"/>
    <property type="match status" value="1"/>
</dbReference>
<feature type="region of interest" description="Disordered" evidence="1">
    <location>
        <begin position="105"/>
        <end position="129"/>
    </location>
</feature>
<feature type="compositionally biased region" description="Polar residues" evidence="1">
    <location>
        <begin position="14"/>
        <end position="89"/>
    </location>
</feature>
<dbReference type="InterPro" id="IPR036322">
    <property type="entry name" value="WD40_repeat_dom_sf"/>
</dbReference>
<dbReference type="EMBL" id="CAJVPJ010000757">
    <property type="protein sequence ID" value="CAG8554414.1"/>
    <property type="molecule type" value="Genomic_DNA"/>
</dbReference>
<dbReference type="InterPro" id="IPR001680">
    <property type="entry name" value="WD40_rpt"/>
</dbReference>
<dbReference type="AlphaFoldDB" id="A0A9N9FT33"/>
<dbReference type="SMART" id="SM00128">
    <property type="entry name" value="IPPc"/>
    <property type="match status" value="1"/>
</dbReference>
<feature type="region of interest" description="Disordered" evidence="1">
    <location>
        <begin position="167"/>
        <end position="190"/>
    </location>
</feature>
<dbReference type="Gene3D" id="3.60.10.10">
    <property type="entry name" value="Endonuclease/exonuclease/phosphatase"/>
    <property type="match status" value="1"/>
</dbReference>
<evidence type="ECO:0000256" key="1">
    <source>
        <dbReference type="SAM" id="MobiDB-lite"/>
    </source>
</evidence>
<dbReference type="InterPro" id="IPR036691">
    <property type="entry name" value="Endo/exonu/phosph_ase_sf"/>
</dbReference>
<sequence>MSNIHRRNAVGDSLLSSTPSTNSIIASSTHASSLAQTDQNKGTGSDTEPNAGSFSSLKTRFEQLSQQPASTSLVDQTSDSQSYEYGTTRKTPISKVASAINTLNSLQRQNQQTSRTTTPPPPSTQAVAGSTLQNTSNLLTPANHLENVKSPSLTPSQHVNIVAPKPLASHSTNKMPPQKTPTLPPRPQTADSVTRQIVNPFEDPFADENDVDQHGTEDNHEDIYVNGLYNRSFSEKHHRLQRPAPLPIESSLSPSRVAGTLSSPFGDDAVIDVHERPASRTSSKPSLPTKPPRSAETLIELDEKHSSRHSSRHNRSKSDIKPALPPRPSTRAVSNNEKKDDRSISFHKTAHQSSEKLHRPPALPQRADPENYRAKSRLTVASSQSRRDHSGSDLSDESSSPNVPLGGLGKPDSSHVNRWAPRFNDVKDINPKNKHTPKSFAISGDLVVTDGSSSMRIWKLQTGENVRSISHDQSKVTASVFKPTRQIEDIGRYLWCGTSDGTLFVVDVSMSTVIETTSKAHDHSVNFILVHNRQLWTIDDNGRLNIWSETNQNEPTLKSTPRSLSVANKQTCALIADNDLWMGAGKSIEVYSFAGGQSGSNMVSQVMDVGFELGGVTCMTQTNDASLVYVGHENGMMTIWNAQTKDKLSVVQASIYCITCLLGVGDYLWAGYKTGKIYIYDVKNKDSWVVLKEWQAHKSPVIDMKLDEDALWRLDRLQVGSLSDEGQVSVWDGLLRSDWLTNQMALHEQEYCTYRNITILICSWNIDASKPPDLEKYADDAKFLRLWFTSASSPEIIVIGFQEIIDLESKKMTAKTMLMSKKKADKQMNENITQRYRLWRDRLVKAVREYSSAKYTLKVSENLVGLFSLIFIKESEEKSLKDICVKKCKTGLGGYHGNKGAIAMRFVYDDSSVCFVNCHLAAGQTNVTARNNDAQKILESIELESLANDLDRNTRNEYGQVFVDGGNGSMITDHEICFFSGDLNYRIDVPREVAINKINNEDFDYLLEHDQLIKQRIKNPGFRLKSFSEGRITFAPTYKYNPGEDVYDTSEKKRTPAWCDRILYRGKWIKLLNYQRYECKVSDHRPISGTFQAKIKTIRKEVRAEVEDEIKGQWKEYLEEEKKAKKLLWLVRAGCDIEEARKALREGRGNMHKAINRLNKSNSR</sequence>
<comment type="caution">
    <text evidence="3">The sequence shown here is derived from an EMBL/GenBank/DDBJ whole genome shotgun (WGS) entry which is preliminary data.</text>
</comment>
<dbReference type="GO" id="GO:0004439">
    <property type="term" value="F:phosphatidylinositol-4,5-bisphosphate 5-phosphatase activity"/>
    <property type="evidence" value="ECO:0007669"/>
    <property type="project" value="TreeGrafter"/>
</dbReference>
<dbReference type="InterPro" id="IPR015943">
    <property type="entry name" value="WD40/YVTN_repeat-like_dom_sf"/>
</dbReference>
<feature type="region of interest" description="Disordered" evidence="1">
    <location>
        <begin position="302"/>
        <end position="418"/>
    </location>
</feature>
<accession>A0A9N9FT33</accession>
<dbReference type="InterPro" id="IPR000300">
    <property type="entry name" value="IPPc"/>
</dbReference>
<dbReference type="GO" id="GO:0046856">
    <property type="term" value="P:phosphatidylinositol dephosphorylation"/>
    <property type="evidence" value="ECO:0007669"/>
    <property type="project" value="InterPro"/>
</dbReference>
<feature type="region of interest" description="Disordered" evidence="1">
    <location>
        <begin position="275"/>
        <end position="294"/>
    </location>
</feature>
<dbReference type="Gene3D" id="2.130.10.10">
    <property type="entry name" value="YVTN repeat-like/Quinoprotein amine dehydrogenase"/>
    <property type="match status" value="2"/>
</dbReference>
<evidence type="ECO:0000259" key="2">
    <source>
        <dbReference type="SMART" id="SM00128"/>
    </source>
</evidence>
<dbReference type="SMART" id="SM00320">
    <property type="entry name" value="WD40"/>
    <property type="match status" value="5"/>
</dbReference>
<feature type="region of interest" description="Disordered" evidence="1">
    <location>
        <begin position="203"/>
        <end position="222"/>
    </location>
</feature>
<reference evidence="3" key="1">
    <citation type="submission" date="2021-06" db="EMBL/GenBank/DDBJ databases">
        <authorList>
            <person name="Kallberg Y."/>
            <person name="Tangrot J."/>
            <person name="Rosling A."/>
        </authorList>
    </citation>
    <scope>NUCLEOTIDE SEQUENCE</scope>
    <source>
        <strain evidence="3">IA702</strain>
    </source>
</reference>
<dbReference type="Proteomes" id="UP000789572">
    <property type="component" value="Unassembled WGS sequence"/>
</dbReference>
<feature type="compositionally biased region" description="Pro residues" evidence="1">
    <location>
        <begin position="178"/>
        <end position="187"/>
    </location>
</feature>
<organism evidence="3 4">
    <name type="scientific">Paraglomus occultum</name>
    <dbReference type="NCBI Taxonomy" id="144539"/>
    <lineage>
        <taxon>Eukaryota</taxon>
        <taxon>Fungi</taxon>
        <taxon>Fungi incertae sedis</taxon>
        <taxon>Mucoromycota</taxon>
        <taxon>Glomeromycotina</taxon>
        <taxon>Glomeromycetes</taxon>
        <taxon>Paraglomerales</taxon>
        <taxon>Paraglomeraceae</taxon>
        <taxon>Paraglomus</taxon>
    </lineage>
</organism>